<name>A0A0Q9XTY3_9BACI</name>
<evidence type="ECO:0000313" key="1">
    <source>
        <dbReference type="EMBL" id="KRG11733.1"/>
    </source>
</evidence>
<sequence length="61" mass="7490">MKRWLEHKKISNFSQRAMCLFNEGKVYFDSWEKLKMLDTRPQRAKYVPMDIIMKKLMFQSS</sequence>
<protein>
    <submittedName>
        <fullName evidence="1">Uncharacterized protein</fullName>
    </submittedName>
</protein>
<comment type="caution">
    <text evidence="1">The sequence shown here is derived from an EMBL/GenBank/DDBJ whole genome shotgun (WGS) entry which is preliminary data.</text>
</comment>
<dbReference type="EMBL" id="LGPB01000113">
    <property type="protein sequence ID" value="KRG11733.1"/>
    <property type="molecule type" value="Genomic_DNA"/>
</dbReference>
<organism evidence="1 2">
    <name type="scientific">Lederbergia galactosidilytica</name>
    <dbReference type="NCBI Taxonomy" id="217031"/>
    <lineage>
        <taxon>Bacteria</taxon>
        <taxon>Bacillati</taxon>
        <taxon>Bacillota</taxon>
        <taxon>Bacilli</taxon>
        <taxon>Bacillales</taxon>
        <taxon>Bacillaceae</taxon>
        <taxon>Lederbergia</taxon>
    </lineage>
</organism>
<reference evidence="1 2" key="1">
    <citation type="submission" date="2015-06" db="EMBL/GenBank/DDBJ databases">
        <title>Genome sequencing project of Bacillus galactosidilyticus PL133.</title>
        <authorList>
            <person name="Gaiero J."/>
            <person name="Nicol R."/>
            <person name="Habash M."/>
        </authorList>
    </citation>
    <scope>NUCLEOTIDE SEQUENCE [LARGE SCALE GENOMIC DNA]</scope>
    <source>
        <strain evidence="1 2">PL133</strain>
    </source>
</reference>
<dbReference type="AlphaFoldDB" id="A0A0Q9XTY3"/>
<dbReference type="PATRIC" id="fig|217031.4.peg.5163"/>
<dbReference type="Proteomes" id="UP000053881">
    <property type="component" value="Unassembled WGS sequence"/>
</dbReference>
<accession>A0A0Q9XTY3</accession>
<proteinExistence type="predicted"/>
<evidence type="ECO:0000313" key="2">
    <source>
        <dbReference type="Proteomes" id="UP000053881"/>
    </source>
</evidence>
<gene>
    <name evidence="1" type="ORF">ACA29_15230</name>
</gene>